<dbReference type="SUPFAM" id="SSF53474">
    <property type="entry name" value="alpha/beta-Hydrolases"/>
    <property type="match status" value="1"/>
</dbReference>
<sequence>MARELKSVSFSNRHLDIAGHLRLPDFFDEKKTYAALVIVTPGSSVKEQIGAVYGGKMADRGFITLTFDPSYQGESGGEPRDLEDPAARVEDVRCAVDYLMSLPYVDEERLGVLGICNGGGYAVNAAMTEHRFKAVGTVVAVNMGRAWRQFLLSADGAGGPLAAVGKQRTAEARGGEARRDPWIPESMEQAKAAGITDPDTLDAVAFYTERRPAKTRSNRLLFTSNGSLLGFDAFHLVGELLTQPLQVIVGGRLGTTFSFEDGKTLFERATAKKDFFVVEGAGHYDLYDKDEYVDQAVDRLDGFYAEYLNQ</sequence>
<dbReference type="Gene3D" id="1.10.10.800">
    <property type="match status" value="1"/>
</dbReference>
<dbReference type="GO" id="GO:0008236">
    <property type="term" value="F:serine-type peptidase activity"/>
    <property type="evidence" value="ECO:0007669"/>
    <property type="project" value="InterPro"/>
</dbReference>
<feature type="domain" description="Peptidase S9 prolyl oligopeptidase catalytic" evidence="1">
    <location>
        <begin position="57"/>
        <end position="141"/>
    </location>
</feature>
<dbReference type="Gene3D" id="3.40.50.1820">
    <property type="entry name" value="alpha/beta hydrolase"/>
    <property type="match status" value="1"/>
</dbReference>
<name>A0A6J4MB86_9BACT</name>
<protein>
    <recommendedName>
        <fullName evidence="1">Peptidase S9 prolyl oligopeptidase catalytic domain-containing protein</fullName>
    </recommendedName>
</protein>
<dbReference type="GO" id="GO:0006508">
    <property type="term" value="P:proteolysis"/>
    <property type="evidence" value="ECO:0007669"/>
    <property type="project" value="InterPro"/>
</dbReference>
<evidence type="ECO:0000313" key="2">
    <source>
        <dbReference type="EMBL" id="CAA9355395.1"/>
    </source>
</evidence>
<dbReference type="PANTHER" id="PTHR47751:SF1">
    <property type="entry name" value="SUPERFAMILY HYDROLASE, PUTATIVE (AFU_ORTHOLOGUE AFUA_2G16580)-RELATED"/>
    <property type="match status" value="1"/>
</dbReference>
<dbReference type="InterPro" id="IPR029058">
    <property type="entry name" value="AB_hydrolase_fold"/>
</dbReference>
<dbReference type="Pfam" id="PF00326">
    <property type="entry name" value="Peptidase_S9"/>
    <property type="match status" value="1"/>
</dbReference>
<dbReference type="InterPro" id="IPR051411">
    <property type="entry name" value="Polyketide_trans_af380"/>
</dbReference>
<organism evidence="2">
    <name type="scientific">uncultured Gemmatimonadaceae bacterium</name>
    <dbReference type="NCBI Taxonomy" id="246130"/>
    <lineage>
        <taxon>Bacteria</taxon>
        <taxon>Pseudomonadati</taxon>
        <taxon>Gemmatimonadota</taxon>
        <taxon>Gemmatimonadia</taxon>
        <taxon>Gemmatimonadales</taxon>
        <taxon>Gemmatimonadaceae</taxon>
        <taxon>environmental samples</taxon>
    </lineage>
</organism>
<dbReference type="InterPro" id="IPR001375">
    <property type="entry name" value="Peptidase_S9_cat"/>
</dbReference>
<reference evidence="2" key="1">
    <citation type="submission" date="2020-02" db="EMBL/GenBank/DDBJ databases">
        <authorList>
            <person name="Meier V. D."/>
        </authorList>
    </citation>
    <scope>NUCLEOTIDE SEQUENCE</scope>
    <source>
        <strain evidence="2">AVDCRST_MAG11</strain>
    </source>
</reference>
<proteinExistence type="predicted"/>
<gene>
    <name evidence="2" type="ORF">AVDCRST_MAG11-3787</name>
</gene>
<dbReference type="AlphaFoldDB" id="A0A6J4MB86"/>
<accession>A0A6J4MB86</accession>
<evidence type="ECO:0000259" key="1">
    <source>
        <dbReference type="Pfam" id="PF00326"/>
    </source>
</evidence>
<dbReference type="PANTHER" id="PTHR47751">
    <property type="entry name" value="SUPERFAMILY HYDROLASE, PUTATIVE (AFU_ORTHOLOGUE AFUA_2G16580)-RELATED"/>
    <property type="match status" value="1"/>
</dbReference>
<dbReference type="EMBL" id="CADCTU010000805">
    <property type="protein sequence ID" value="CAA9355395.1"/>
    <property type="molecule type" value="Genomic_DNA"/>
</dbReference>